<name>A0ABW7XKU6_9MICO</name>
<dbReference type="CDD" id="cd00761">
    <property type="entry name" value="Glyco_tranf_GTA_type"/>
    <property type="match status" value="1"/>
</dbReference>
<feature type="signal peptide" evidence="1">
    <location>
        <begin position="1"/>
        <end position="21"/>
    </location>
</feature>
<organism evidence="3 4">
    <name type="scientific">Promicromonospora kroppenstedtii</name>
    <dbReference type="NCBI Taxonomy" id="440482"/>
    <lineage>
        <taxon>Bacteria</taxon>
        <taxon>Bacillati</taxon>
        <taxon>Actinomycetota</taxon>
        <taxon>Actinomycetes</taxon>
        <taxon>Micrococcales</taxon>
        <taxon>Promicromonosporaceae</taxon>
        <taxon>Promicromonospora</taxon>
    </lineage>
</organism>
<keyword evidence="4" id="KW-1185">Reference proteome</keyword>
<dbReference type="PANTHER" id="PTHR43685:SF14">
    <property type="entry name" value="GLYCOSYLTRANSFERASE 2-LIKE DOMAIN-CONTAINING PROTEIN"/>
    <property type="match status" value="1"/>
</dbReference>
<comment type="caution">
    <text evidence="3">The sequence shown here is derived from an EMBL/GenBank/DDBJ whole genome shotgun (WGS) entry which is preliminary data.</text>
</comment>
<evidence type="ECO:0000313" key="3">
    <source>
        <dbReference type="EMBL" id="MFI2487950.1"/>
    </source>
</evidence>
<feature type="chain" id="PRO_5046913803" evidence="1">
    <location>
        <begin position="22"/>
        <end position="292"/>
    </location>
</feature>
<dbReference type="Pfam" id="PF00535">
    <property type="entry name" value="Glycos_transf_2"/>
    <property type="match status" value="1"/>
</dbReference>
<dbReference type="RefSeq" id="WP_397405073.1">
    <property type="nucleotide sequence ID" value="NZ_JBIRYI010000007.1"/>
</dbReference>
<evidence type="ECO:0000256" key="1">
    <source>
        <dbReference type="SAM" id="SignalP"/>
    </source>
</evidence>
<dbReference type="InterPro" id="IPR001173">
    <property type="entry name" value="Glyco_trans_2-like"/>
</dbReference>
<feature type="domain" description="Glycosyltransferase 2-like" evidence="2">
    <location>
        <begin position="7"/>
        <end position="158"/>
    </location>
</feature>
<dbReference type="InterPro" id="IPR029044">
    <property type="entry name" value="Nucleotide-diphossugar_trans"/>
</dbReference>
<sequence>MADLGLSVVIPAFNAAATLGAAVDSAFAAAADEVIVVDDGSTDVTADVARRFGAHVLAQPNRGASVARQTGLRTASGRYVVLLDADDELVPDGVRASVKVLDDAPAVVAAGGTVLGVRPDGTEREWPPRYGEISRDVILRAGFGPWPPGCAVIRRTALAAADARLPPSLHPRHAEDFELFLRLAATGTLVRHSETALRYRMYGGKSTTSALRVLESKQRIRKYYGAWFGIPDHSLTARGVRCEELLYRARHAQVTGEPATAVSSLARAAAVDPAQFIRSGWSFARARLARGR</sequence>
<dbReference type="InterPro" id="IPR050834">
    <property type="entry name" value="Glycosyltransf_2"/>
</dbReference>
<keyword evidence="1" id="KW-0732">Signal</keyword>
<evidence type="ECO:0000259" key="2">
    <source>
        <dbReference type="Pfam" id="PF00535"/>
    </source>
</evidence>
<dbReference type="PANTHER" id="PTHR43685">
    <property type="entry name" value="GLYCOSYLTRANSFERASE"/>
    <property type="match status" value="1"/>
</dbReference>
<evidence type="ECO:0000313" key="4">
    <source>
        <dbReference type="Proteomes" id="UP001611580"/>
    </source>
</evidence>
<protein>
    <submittedName>
        <fullName evidence="3">Glycosyltransferase family 2 protein</fullName>
    </submittedName>
</protein>
<dbReference type="Proteomes" id="UP001611580">
    <property type="component" value="Unassembled WGS sequence"/>
</dbReference>
<accession>A0ABW7XKU6</accession>
<proteinExistence type="predicted"/>
<dbReference type="Gene3D" id="3.90.550.10">
    <property type="entry name" value="Spore Coat Polysaccharide Biosynthesis Protein SpsA, Chain A"/>
    <property type="match status" value="1"/>
</dbReference>
<dbReference type="EMBL" id="JBIRYI010000007">
    <property type="protein sequence ID" value="MFI2487950.1"/>
    <property type="molecule type" value="Genomic_DNA"/>
</dbReference>
<gene>
    <name evidence="3" type="ORF">ACH47X_13625</name>
</gene>
<dbReference type="SUPFAM" id="SSF53448">
    <property type="entry name" value="Nucleotide-diphospho-sugar transferases"/>
    <property type="match status" value="1"/>
</dbReference>
<reference evidence="3 4" key="1">
    <citation type="submission" date="2024-10" db="EMBL/GenBank/DDBJ databases">
        <title>The Natural Products Discovery Center: Release of the First 8490 Sequenced Strains for Exploring Actinobacteria Biosynthetic Diversity.</title>
        <authorList>
            <person name="Kalkreuter E."/>
            <person name="Kautsar S.A."/>
            <person name="Yang D."/>
            <person name="Bader C.D."/>
            <person name="Teijaro C.N."/>
            <person name="Fluegel L."/>
            <person name="Davis C.M."/>
            <person name="Simpson J.R."/>
            <person name="Lauterbach L."/>
            <person name="Steele A.D."/>
            <person name="Gui C."/>
            <person name="Meng S."/>
            <person name="Li G."/>
            <person name="Viehrig K."/>
            <person name="Ye F."/>
            <person name="Su P."/>
            <person name="Kiefer A.F."/>
            <person name="Nichols A."/>
            <person name="Cepeda A.J."/>
            <person name="Yan W."/>
            <person name="Fan B."/>
            <person name="Jiang Y."/>
            <person name="Adhikari A."/>
            <person name="Zheng C.-J."/>
            <person name="Schuster L."/>
            <person name="Cowan T.M."/>
            <person name="Smanski M.J."/>
            <person name="Chevrette M.G."/>
            <person name="De Carvalho L.P.S."/>
            <person name="Shen B."/>
        </authorList>
    </citation>
    <scope>NUCLEOTIDE SEQUENCE [LARGE SCALE GENOMIC DNA]</scope>
    <source>
        <strain evidence="3 4">NPDC019481</strain>
    </source>
</reference>